<feature type="transmembrane region" description="Helical" evidence="1">
    <location>
        <begin position="52"/>
        <end position="70"/>
    </location>
</feature>
<evidence type="ECO:0000313" key="3">
    <source>
        <dbReference type="Proteomes" id="UP000297245"/>
    </source>
</evidence>
<feature type="transmembrane region" description="Helical" evidence="1">
    <location>
        <begin position="20"/>
        <end position="40"/>
    </location>
</feature>
<protein>
    <submittedName>
        <fullName evidence="2">Uncharacterized protein</fullName>
    </submittedName>
</protein>
<dbReference type="Proteomes" id="UP000297245">
    <property type="component" value="Unassembled WGS sequence"/>
</dbReference>
<evidence type="ECO:0000313" key="2">
    <source>
        <dbReference type="EMBL" id="THU88092.1"/>
    </source>
</evidence>
<feature type="transmembrane region" description="Helical" evidence="1">
    <location>
        <begin position="76"/>
        <end position="95"/>
    </location>
</feature>
<sequence length="99" mass="11671">MFWRQPPTWLFLMVPFPSTFLPKVGASIISLPIQRVFQCIDYSSCFRYKRSLDLCFFVLFFYFLVEFVISKELDGIVAHFPLMITTVLCILFSCYHHGV</sequence>
<dbReference type="EMBL" id="ML179422">
    <property type="protein sequence ID" value="THU88092.1"/>
    <property type="molecule type" value="Genomic_DNA"/>
</dbReference>
<keyword evidence="3" id="KW-1185">Reference proteome</keyword>
<keyword evidence="1" id="KW-0812">Transmembrane</keyword>
<evidence type="ECO:0000256" key="1">
    <source>
        <dbReference type="SAM" id="Phobius"/>
    </source>
</evidence>
<dbReference type="AlphaFoldDB" id="A0A4S8LGC9"/>
<organism evidence="2 3">
    <name type="scientific">Dendrothele bispora (strain CBS 962.96)</name>
    <dbReference type="NCBI Taxonomy" id="1314807"/>
    <lineage>
        <taxon>Eukaryota</taxon>
        <taxon>Fungi</taxon>
        <taxon>Dikarya</taxon>
        <taxon>Basidiomycota</taxon>
        <taxon>Agaricomycotina</taxon>
        <taxon>Agaricomycetes</taxon>
        <taxon>Agaricomycetidae</taxon>
        <taxon>Agaricales</taxon>
        <taxon>Agaricales incertae sedis</taxon>
        <taxon>Dendrothele</taxon>
    </lineage>
</organism>
<proteinExistence type="predicted"/>
<name>A0A4S8LGC9_DENBC</name>
<gene>
    <name evidence="2" type="ORF">K435DRAFT_318233</name>
</gene>
<keyword evidence="1" id="KW-0472">Membrane</keyword>
<accession>A0A4S8LGC9</accession>
<reference evidence="2 3" key="1">
    <citation type="journal article" date="2019" name="Nat. Ecol. Evol.">
        <title>Megaphylogeny resolves global patterns of mushroom evolution.</title>
        <authorList>
            <person name="Varga T."/>
            <person name="Krizsan K."/>
            <person name="Foldi C."/>
            <person name="Dima B."/>
            <person name="Sanchez-Garcia M."/>
            <person name="Sanchez-Ramirez S."/>
            <person name="Szollosi G.J."/>
            <person name="Szarkandi J.G."/>
            <person name="Papp V."/>
            <person name="Albert L."/>
            <person name="Andreopoulos W."/>
            <person name="Angelini C."/>
            <person name="Antonin V."/>
            <person name="Barry K.W."/>
            <person name="Bougher N.L."/>
            <person name="Buchanan P."/>
            <person name="Buyck B."/>
            <person name="Bense V."/>
            <person name="Catcheside P."/>
            <person name="Chovatia M."/>
            <person name="Cooper J."/>
            <person name="Damon W."/>
            <person name="Desjardin D."/>
            <person name="Finy P."/>
            <person name="Geml J."/>
            <person name="Haridas S."/>
            <person name="Hughes K."/>
            <person name="Justo A."/>
            <person name="Karasinski D."/>
            <person name="Kautmanova I."/>
            <person name="Kiss B."/>
            <person name="Kocsube S."/>
            <person name="Kotiranta H."/>
            <person name="LaButti K.M."/>
            <person name="Lechner B.E."/>
            <person name="Liimatainen K."/>
            <person name="Lipzen A."/>
            <person name="Lukacs Z."/>
            <person name="Mihaltcheva S."/>
            <person name="Morgado L.N."/>
            <person name="Niskanen T."/>
            <person name="Noordeloos M.E."/>
            <person name="Ohm R.A."/>
            <person name="Ortiz-Santana B."/>
            <person name="Ovrebo C."/>
            <person name="Racz N."/>
            <person name="Riley R."/>
            <person name="Savchenko A."/>
            <person name="Shiryaev A."/>
            <person name="Soop K."/>
            <person name="Spirin V."/>
            <person name="Szebenyi C."/>
            <person name="Tomsovsky M."/>
            <person name="Tulloss R.E."/>
            <person name="Uehling J."/>
            <person name="Grigoriev I.V."/>
            <person name="Vagvolgyi C."/>
            <person name="Papp T."/>
            <person name="Martin F.M."/>
            <person name="Miettinen O."/>
            <person name="Hibbett D.S."/>
            <person name="Nagy L.G."/>
        </authorList>
    </citation>
    <scope>NUCLEOTIDE SEQUENCE [LARGE SCALE GENOMIC DNA]</scope>
    <source>
        <strain evidence="2 3">CBS 962.96</strain>
    </source>
</reference>
<keyword evidence="1" id="KW-1133">Transmembrane helix</keyword>